<feature type="transmembrane region" description="Helical" evidence="1">
    <location>
        <begin position="78"/>
        <end position="100"/>
    </location>
</feature>
<organism evidence="3 4">
    <name type="scientific">Oceanobacillus zhaokaii</name>
    <dbReference type="NCBI Taxonomy" id="2052660"/>
    <lineage>
        <taxon>Bacteria</taxon>
        <taxon>Bacillati</taxon>
        <taxon>Bacillota</taxon>
        <taxon>Bacilli</taxon>
        <taxon>Bacillales</taxon>
        <taxon>Bacillaceae</taxon>
        <taxon>Oceanobacillus</taxon>
    </lineage>
</organism>
<feature type="transmembrane region" description="Helical" evidence="1">
    <location>
        <begin position="5"/>
        <end position="27"/>
    </location>
</feature>
<dbReference type="GO" id="GO:0080120">
    <property type="term" value="P:CAAX-box protein maturation"/>
    <property type="evidence" value="ECO:0007669"/>
    <property type="project" value="UniProtKB-ARBA"/>
</dbReference>
<evidence type="ECO:0000313" key="3">
    <source>
        <dbReference type="EMBL" id="AXI08058.1"/>
    </source>
</evidence>
<reference evidence="4" key="1">
    <citation type="submission" date="2017-11" db="EMBL/GenBank/DDBJ databases">
        <authorList>
            <person name="Zhu W."/>
        </authorList>
    </citation>
    <scope>NUCLEOTIDE SEQUENCE [LARGE SCALE GENOMIC DNA]</scope>
    <source>
        <strain evidence="4">160</strain>
    </source>
</reference>
<evidence type="ECO:0000259" key="2">
    <source>
        <dbReference type="Pfam" id="PF02517"/>
    </source>
</evidence>
<dbReference type="PANTHER" id="PTHR36435">
    <property type="entry name" value="SLR1288 PROTEIN"/>
    <property type="match status" value="1"/>
</dbReference>
<dbReference type="Proteomes" id="UP000253908">
    <property type="component" value="Chromosome"/>
</dbReference>
<feature type="transmembrane region" description="Helical" evidence="1">
    <location>
        <begin position="120"/>
        <end position="139"/>
    </location>
</feature>
<feature type="transmembrane region" description="Helical" evidence="1">
    <location>
        <begin position="39"/>
        <end position="57"/>
    </location>
</feature>
<proteinExistence type="predicted"/>
<name>A0A345PDH8_9BACI</name>
<feature type="transmembrane region" description="Helical" evidence="1">
    <location>
        <begin position="174"/>
        <end position="189"/>
    </location>
</feature>
<keyword evidence="1" id="KW-0812">Transmembrane</keyword>
<dbReference type="PANTHER" id="PTHR36435:SF6">
    <property type="entry name" value="ABORTIVE INFECTION PROTEIN"/>
    <property type="match status" value="1"/>
</dbReference>
<keyword evidence="1" id="KW-1133">Transmembrane helix</keyword>
<dbReference type="AlphaFoldDB" id="A0A345PDH8"/>
<dbReference type="Pfam" id="PF02517">
    <property type="entry name" value="Rce1-like"/>
    <property type="match status" value="1"/>
</dbReference>
<keyword evidence="3" id="KW-0378">Hydrolase</keyword>
<keyword evidence="3" id="KW-0482">Metalloprotease</keyword>
<dbReference type="InterPro" id="IPR003675">
    <property type="entry name" value="Rce1/LyrA-like_dom"/>
</dbReference>
<feature type="transmembrane region" description="Helical" evidence="1">
    <location>
        <begin position="151"/>
        <end position="168"/>
    </location>
</feature>
<keyword evidence="4" id="KW-1185">Reference proteome</keyword>
<dbReference type="OrthoDB" id="2194912at2"/>
<gene>
    <name evidence="3" type="ORF">CUC15_03340</name>
</gene>
<dbReference type="GO" id="GO:0008237">
    <property type="term" value="F:metallopeptidase activity"/>
    <property type="evidence" value="ECO:0007669"/>
    <property type="project" value="UniProtKB-KW"/>
</dbReference>
<dbReference type="EMBL" id="CP024848">
    <property type="protein sequence ID" value="AXI08058.1"/>
    <property type="molecule type" value="Genomic_DNA"/>
</dbReference>
<dbReference type="KEGG" id="ocn:CUC15_03340"/>
<feature type="domain" description="CAAX prenyl protease 2/Lysostaphin resistance protein A-like" evidence="2">
    <location>
        <begin position="121"/>
        <end position="206"/>
    </location>
</feature>
<keyword evidence="1" id="KW-0472">Membrane</keyword>
<evidence type="ECO:0000256" key="1">
    <source>
        <dbReference type="SAM" id="Phobius"/>
    </source>
</evidence>
<dbReference type="GO" id="GO:0004175">
    <property type="term" value="F:endopeptidase activity"/>
    <property type="evidence" value="ECO:0007669"/>
    <property type="project" value="UniProtKB-ARBA"/>
</dbReference>
<dbReference type="InterPro" id="IPR052710">
    <property type="entry name" value="CAAX_protease"/>
</dbReference>
<keyword evidence="3" id="KW-0645">Protease</keyword>
<dbReference type="GO" id="GO:0006508">
    <property type="term" value="P:proteolysis"/>
    <property type="evidence" value="ECO:0007669"/>
    <property type="project" value="UniProtKB-KW"/>
</dbReference>
<dbReference type="RefSeq" id="WP_114915351.1">
    <property type="nucleotide sequence ID" value="NZ_CP024848.1"/>
</dbReference>
<sequence length="234" mass="26343">MPKRYWYVIIAYIIMQYSVYLGAPLFYAILPVSGSEASIYWTVFSFILGLVIVLFLMKPDMHMQPERDASPAGKVITWSILGIFMAYFAQALAVMIEIAIFDITPGSANTAQIMDISRAIPLFVVVPALIGPILEEIIFRKIIFGGFYKKMNFFLAALLSALIFGFIHQEPAHILIYASMGFVFAFLYVKTKRIITPIIVHMAMNSLTIIAQYSLTPEQIQQQLDQLQLILIGG</sequence>
<evidence type="ECO:0000313" key="4">
    <source>
        <dbReference type="Proteomes" id="UP000253908"/>
    </source>
</evidence>
<accession>A0A345PDH8</accession>
<protein>
    <submittedName>
        <fullName evidence="3">CPBP family intramembrane metalloprotease</fullName>
    </submittedName>
</protein>